<dbReference type="PROSITE" id="PS51318">
    <property type="entry name" value="TAT"/>
    <property type="match status" value="1"/>
</dbReference>
<keyword evidence="5" id="KW-1185">Reference proteome</keyword>
<dbReference type="Pfam" id="PF01497">
    <property type="entry name" value="Peripla_BP_2"/>
    <property type="match status" value="1"/>
</dbReference>
<evidence type="ECO:0000313" key="4">
    <source>
        <dbReference type="EMBL" id="ACV23481.1"/>
    </source>
</evidence>
<sequence>MSSKTNGIISSNEITRRKFIKFGATGAATVSLIGMFGCSSTEEPAEPEATEDASSETAEPTAEPEATTQVITDLTGAEVEVPLEIEKIADLWHAHNQIVIMLGAGDKLVGTTENFKNRAWANVVYPRLAEVEALVVGSGAGEVNYEEALSLEPDVVFASDEEVTENARNQGLTTVNVMFQDYEGLRNNVTLTGQVLGAEAQAAADAWAATLDENIDLVASRTEGIADADKPRILHIVSPQSYTMVDGTNTIVDEWIKLAGGVNAIETEGNRIELTLEEILGSDPDIIIIGSAKPEDVDAFLADEQFSGLTAVQNGFVYANPEGVFPWDRYSGEEALQILWAAKFFNPDLFEDVDMVQKTQEFYSKFYGYDLTDDEATRILEGELPE</sequence>
<comment type="similarity">
    <text evidence="1">Belongs to the bacterial solute-binding protein 8 family.</text>
</comment>
<dbReference type="SUPFAM" id="SSF53807">
    <property type="entry name" value="Helical backbone' metal receptor"/>
    <property type="match status" value="1"/>
</dbReference>
<dbReference type="eggNOG" id="COG0614">
    <property type="taxonomic scope" value="Bacteria"/>
</dbReference>
<evidence type="ECO:0000259" key="3">
    <source>
        <dbReference type="PROSITE" id="PS50983"/>
    </source>
</evidence>
<dbReference type="InterPro" id="IPR050902">
    <property type="entry name" value="ABC_Transporter_SBP"/>
</dbReference>
<dbReference type="RefSeq" id="WP_012799579.1">
    <property type="nucleotide sequence ID" value="NC_013165.1"/>
</dbReference>
<dbReference type="PROSITE" id="PS50983">
    <property type="entry name" value="FE_B12_PBP"/>
    <property type="match status" value="1"/>
</dbReference>
<feature type="domain" description="Fe/B12 periplasmic-binding" evidence="3">
    <location>
        <begin position="87"/>
        <end position="353"/>
    </location>
</feature>
<proteinExistence type="inferred from homology"/>
<reference evidence="4 5" key="1">
    <citation type="journal article" date="2009" name="Stand. Genomic Sci.">
        <title>Complete genome sequence of Slackia heliotrinireducens type strain (RHS 1).</title>
        <authorList>
            <person name="Pukall R."/>
            <person name="Lapidus A."/>
            <person name="Nolan M."/>
            <person name="Copeland A."/>
            <person name="Glavina Del Rio T."/>
            <person name="Lucas S."/>
            <person name="Chen F."/>
            <person name="Tice H."/>
            <person name="Cheng J.F."/>
            <person name="Chertkov O."/>
            <person name="Bruce D."/>
            <person name="Goodwin L."/>
            <person name="Kuske C."/>
            <person name="Brettin T."/>
            <person name="Detter J.C."/>
            <person name="Han C."/>
            <person name="Pitluck S."/>
            <person name="Pati A."/>
            <person name="Mavrommatis K."/>
            <person name="Ivanova N."/>
            <person name="Ovchinnikova G."/>
            <person name="Chen A."/>
            <person name="Palaniappan K."/>
            <person name="Schneider S."/>
            <person name="Rohde M."/>
            <person name="Chain P."/>
            <person name="D'haeseleer P."/>
            <person name="Goker M."/>
            <person name="Bristow J."/>
            <person name="Eisen J.A."/>
            <person name="Markowitz V."/>
            <person name="Kyrpides N.C."/>
            <person name="Klenk H.P."/>
            <person name="Hugenholtz P."/>
        </authorList>
    </citation>
    <scope>NUCLEOTIDE SEQUENCE [LARGE SCALE GENOMIC DNA]</scope>
    <source>
        <strain evidence="5">ATCC 29202 / DSM 20476 / NCTC 11029 / RHS 1</strain>
    </source>
</reference>
<dbReference type="EMBL" id="CP001684">
    <property type="protein sequence ID" value="ACV23481.1"/>
    <property type="molecule type" value="Genomic_DNA"/>
</dbReference>
<dbReference type="PANTHER" id="PTHR30535">
    <property type="entry name" value="VITAMIN B12-BINDING PROTEIN"/>
    <property type="match status" value="1"/>
</dbReference>
<organism evidence="4 5">
    <name type="scientific">Slackia heliotrinireducens (strain ATCC 29202 / DSM 20476 / NCTC 11029 / RHS 1)</name>
    <name type="common">Peptococcus heliotrinreducens</name>
    <dbReference type="NCBI Taxonomy" id="471855"/>
    <lineage>
        <taxon>Bacteria</taxon>
        <taxon>Bacillati</taxon>
        <taxon>Actinomycetota</taxon>
        <taxon>Coriobacteriia</taxon>
        <taxon>Eggerthellales</taxon>
        <taxon>Eggerthellaceae</taxon>
        <taxon>Slackia</taxon>
    </lineage>
</organism>
<evidence type="ECO:0000313" key="5">
    <source>
        <dbReference type="Proteomes" id="UP000002026"/>
    </source>
</evidence>
<dbReference type="AlphaFoldDB" id="C7N2H3"/>
<dbReference type="Proteomes" id="UP000002026">
    <property type="component" value="Chromosome"/>
</dbReference>
<feature type="compositionally biased region" description="Acidic residues" evidence="2">
    <location>
        <begin position="43"/>
        <end position="54"/>
    </location>
</feature>
<dbReference type="InterPro" id="IPR002491">
    <property type="entry name" value="ABC_transptr_periplasmic_BD"/>
</dbReference>
<protein>
    <submittedName>
        <fullName evidence="4">ABC-type Fe3+-hydroxamate transport system, periplasmic component</fullName>
    </submittedName>
</protein>
<feature type="compositionally biased region" description="Low complexity" evidence="2">
    <location>
        <begin position="55"/>
        <end position="68"/>
    </location>
</feature>
<feature type="region of interest" description="Disordered" evidence="2">
    <location>
        <begin position="38"/>
        <end position="68"/>
    </location>
</feature>
<accession>C7N2H3</accession>
<dbReference type="STRING" id="471855.Shel_24730"/>
<dbReference type="InterPro" id="IPR006311">
    <property type="entry name" value="TAT_signal"/>
</dbReference>
<dbReference type="PANTHER" id="PTHR30535:SF34">
    <property type="entry name" value="MOLYBDATE-BINDING PROTEIN MOLA"/>
    <property type="match status" value="1"/>
</dbReference>
<evidence type="ECO:0000256" key="2">
    <source>
        <dbReference type="SAM" id="MobiDB-lite"/>
    </source>
</evidence>
<dbReference type="KEGG" id="shi:Shel_24730"/>
<dbReference type="HOGENOM" id="CLU_038034_13_2_11"/>
<dbReference type="Gene3D" id="3.40.50.1980">
    <property type="entry name" value="Nitrogenase molybdenum iron protein domain"/>
    <property type="match status" value="2"/>
</dbReference>
<evidence type="ECO:0000256" key="1">
    <source>
        <dbReference type="ARBA" id="ARBA00008814"/>
    </source>
</evidence>
<gene>
    <name evidence="4" type="ordered locus">Shel_24730</name>
</gene>
<name>C7N2H3_SLAHD</name>